<dbReference type="GO" id="GO:0008781">
    <property type="term" value="F:N-acylneuraminate cytidylyltransferase activity"/>
    <property type="evidence" value="ECO:0007669"/>
    <property type="project" value="TreeGrafter"/>
</dbReference>
<evidence type="ECO:0000313" key="2">
    <source>
        <dbReference type="Proteomes" id="UP000196531"/>
    </source>
</evidence>
<dbReference type="AlphaFoldDB" id="A0A1Y5FB86"/>
<evidence type="ECO:0000313" key="1">
    <source>
        <dbReference type="EMBL" id="OUR98817.1"/>
    </source>
</evidence>
<name>A0A1Y5FB86_9BACT</name>
<dbReference type="InterPro" id="IPR050793">
    <property type="entry name" value="CMP-NeuNAc_synthase"/>
</dbReference>
<reference evidence="2" key="1">
    <citation type="journal article" date="2017" name="Proc. Natl. Acad. Sci. U.S.A.">
        <title>Simulation of Deepwater Horizon oil plume reveals substrate specialization within a complex community of hydrocarbon-degraders.</title>
        <authorList>
            <person name="Hu P."/>
            <person name="Dubinsky E.A."/>
            <person name="Probst A.J."/>
            <person name="Wang J."/>
            <person name="Sieber C.M.K."/>
            <person name="Tom L.M."/>
            <person name="Gardinali P."/>
            <person name="Banfield J.F."/>
            <person name="Atlas R.M."/>
            <person name="Andersen G.L."/>
        </authorList>
    </citation>
    <scope>NUCLEOTIDE SEQUENCE [LARGE SCALE GENOMIC DNA]</scope>
</reference>
<accession>A0A1Y5FB86</accession>
<dbReference type="CDD" id="cd02513">
    <property type="entry name" value="CMP-NeuAc_Synthase"/>
    <property type="match status" value="1"/>
</dbReference>
<dbReference type="Proteomes" id="UP000196531">
    <property type="component" value="Unassembled WGS sequence"/>
</dbReference>
<protein>
    <recommendedName>
        <fullName evidence="3">Acylneuraminate cytidylyltransferase</fullName>
    </recommendedName>
</protein>
<evidence type="ECO:0008006" key="3">
    <source>
        <dbReference type="Google" id="ProtNLM"/>
    </source>
</evidence>
<dbReference type="PANTHER" id="PTHR21485:SF6">
    <property type="entry name" value="N-ACYLNEURAMINATE CYTIDYLYLTRANSFERASE-RELATED"/>
    <property type="match status" value="1"/>
</dbReference>
<dbReference type="Gene3D" id="3.90.550.10">
    <property type="entry name" value="Spore Coat Polysaccharide Biosynthesis Protein SpsA, Chain A"/>
    <property type="match status" value="1"/>
</dbReference>
<dbReference type="SUPFAM" id="SSF53448">
    <property type="entry name" value="Nucleotide-diphospho-sugar transferases"/>
    <property type="match status" value="1"/>
</dbReference>
<dbReference type="EMBL" id="MAAO01000004">
    <property type="protein sequence ID" value="OUR98817.1"/>
    <property type="molecule type" value="Genomic_DNA"/>
</dbReference>
<comment type="caution">
    <text evidence="1">The sequence shown here is derived from an EMBL/GenBank/DDBJ whole genome shotgun (WGS) entry which is preliminary data.</text>
</comment>
<dbReference type="Pfam" id="PF02348">
    <property type="entry name" value="CTP_transf_3"/>
    <property type="match status" value="1"/>
</dbReference>
<dbReference type="InterPro" id="IPR029044">
    <property type="entry name" value="Nucleotide-diphossugar_trans"/>
</dbReference>
<proteinExistence type="predicted"/>
<dbReference type="PANTHER" id="PTHR21485">
    <property type="entry name" value="HAD SUPERFAMILY MEMBERS CMAS AND KDSC"/>
    <property type="match status" value="1"/>
</dbReference>
<organism evidence="1 2">
    <name type="scientific">Halobacteriovorax marinus</name>
    <dbReference type="NCBI Taxonomy" id="97084"/>
    <lineage>
        <taxon>Bacteria</taxon>
        <taxon>Pseudomonadati</taxon>
        <taxon>Bdellovibrionota</taxon>
        <taxon>Bacteriovoracia</taxon>
        <taxon>Bacteriovoracales</taxon>
        <taxon>Halobacteriovoraceae</taxon>
        <taxon>Halobacteriovorax</taxon>
    </lineage>
</organism>
<sequence>MKILVIIPARKGSKRIPGKNTKELGGKTLIQWTLDTVLKVDGVEKILISTDDEKILNICKQYGVMAPWLRPRELSSDTASSVDVCLHALDWFENEHGKVDSLMLLQPTSPFRTDESIKRGIDLFKSNPEIPVIGFSRTIDHPYWCFKKDGDFLSPMFGLGRLKTRSQDLDPSYTVNGAFYLVGVEHFREKRSFYAEVVNPLIMNDKESIDIDLPRDWSYAESIIVGEV</sequence>
<gene>
    <name evidence="1" type="ORF">A9Q84_05230</name>
</gene>
<dbReference type="InterPro" id="IPR003329">
    <property type="entry name" value="Cytidylyl_trans"/>
</dbReference>